<dbReference type="PANTHER" id="PTHR12197">
    <property type="entry name" value="HISTONE-LYSINE N-METHYLTRANSFERASE SMYD"/>
    <property type="match status" value="1"/>
</dbReference>
<dbReference type="SUPFAM" id="SSF82199">
    <property type="entry name" value="SET domain"/>
    <property type="match status" value="1"/>
</dbReference>
<dbReference type="Gene3D" id="1.25.40.10">
    <property type="entry name" value="Tetratricopeptide repeat domain"/>
    <property type="match status" value="1"/>
</dbReference>
<evidence type="ECO:0000256" key="2">
    <source>
        <dbReference type="SAM" id="Phobius"/>
    </source>
</evidence>
<feature type="region of interest" description="Disordered" evidence="1">
    <location>
        <begin position="429"/>
        <end position="458"/>
    </location>
</feature>
<dbReference type="PANTHER" id="PTHR12197:SF251">
    <property type="entry name" value="EG:BACR7C10.4 PROTEIN"/>
    <property type="match status" value="1"/>
</dbReference>
<protein>
    <recommendedName>
        <fullName evidence="3">SET domain-containing protein</fullName>
    </recommendedName>
</protein>
<keyword evidence="2" id="KW-1133">Transmembrane helix</keyword>
<keyword evidence="2" id="KW-0472">Membrane</keyword>
<evidence type="ECO:0000259" key="3">
    <source>
        <dbReference type="PROSITE" id="PS50280"/>
    </source>
</evidence>
<proteinExistence type="predicted"/>
<dbReference type="Gene3D" id="2.170.270.10">
    <property type="entry name" value="SET domain"/>
    <property type="match status" value="1"/>
</dbReference>
<keyword evidence="2" id="KW-0812">Transmembrane</keyword>
<feature type="transmembrane region" description="Helical" evidence="2">
    <location>
        <begin position="791"/>
        <end position="810"/>
    </location>
</feature>
<accession>A0A4R0RZT8</accession>
<dbReference type="EMBL" id="RWJN01000026">
    <property type="protein sequence ID" value="TCD70138.1"/>
    <property type="molecule type" value="Genomic_DNA"/>
</dbReference>
<evidence type="ECO:0000313" key="5">
    <source>
        <dbReference type="Proteomes" id="UP000292702"/>
    </source>
</evidence>
<dbReference type="InterPro" id="IPR046341">
    <property type="entry name" value="SET_dom_sf"/>
</dbReference>
<feature type="transmembrane region" description="Helical" evidence="2">
    <location>
        <begin position="721"/>
        <end position="743"/>
    </location>
</feature>
<name>A0A4R0RZT8_9APHY</name>
<gene>
    <name evidence="4" type="ORF">EIP91_004608</name>
</gene>
<organism evidence="4 5">
    <name type="scientific">Steccherinum ochraceum</name>
    <dbReference type="NCBI Taxonomy" id="92696"/>
    <lineage>
        <taxon>Eukaryota</taxon>
        <taxon>Fungi</taxon>
        <taxon>Dikarya</taxon>
        <taxon>Basidiomycota</taxon>
        <taxon>Agaricomycotina</taxon>
        <taxon>Agaricomycetes</taxon>
        <taxon>Polyporales</taxon>
        <taxon>Steccherinaceae</taxon>
        <taxon>Steccherinum</taxon>
    </lineage>
</organism>
<reference evidence="4 5" key="1">
    <citation type="submission" date="2018-11" db="EMBL/GenBank/DDBJ databases">
        <title>Genome assembly of Steccherinum ochraceum LE-BIN_3174, the white-rot fungus of the Steccherinaceae family (The Residual Polyporoid clade, Polyporales, Basidiomycota).</title>
        <authorList>
            <person name="Fedorova T.V."/>
            <person name="Glazunova O.A."/>
            <person name="Landesman E.O."/>
            <person name="Moiseenko K.V."/>
            <person name="Psurtseva N.V."/>
            <person name="Savinova O.S."/>
            <person name="Shakhova N.V."/>
            <person name="Tyazhelova T.V."/>
            <person name="Vasina D.V."/>
        </authorList>
    </citation>
    <scope>NUCLEOTIDE SEQUENCE [LARGE SCALE GENOMIC DNA]</scope>
    <source>
        <strain evidence="4 5">LE-BIN_3174</strain>
    </source>
</reference>
<dbReference type="OrthoDB" id="2117972at2759"/>
<dbReference type="STRING" id="92696.A0A4R0RZT8"/>
<dbReference type="InterPro" id="IPR001214">
    <property type="entry name" value="SET_dom"/>
</dbReference>
<dbReference type="InterPro" id="IPR050869">
    <property type="entry name" value="H3K4_H4K5_MeTrfase"/>
</dbReference>
<keyword evidence="5" id="KW-1185">Reference proteome</keyword>
<dbReference type="AlphaFoldDB" id="A0A4R0RZT8"/>
<dbReference type="PROSITE" id="PS50280">
    <property type="entry name" value="SET"/>
    <property type="match status" value="1"/>
</dbReference>
<dbReference type="GO" id="GO:0005634">
    <property type="term" value="C:nucleus"/>
    <property type="evidence" value="ECO:0007669"/>
    <property type="project" value="TreeGrafter"/>
</dbReference>
<dbReference type="Proteomes" id="UP000292702">
    <property type="component" value="Unassembled WGS sequence"/>
</dbReference>
<dbReference type="InterPro" id="IPR011990">
    <property type="entry name" value="TPR-like_helical_dom_sf"/>
</dbReference>
<feature type="domain" description="SET" evidence="3">
    <location>
        <begin position="97"/>
        <end position="203"/>
    </location>
</feature>
<sequence length="874" mass="95625">MSPAHLLLLYSNALDVQHFGTADLNLLGLVGISLLGQARQWKDHHRKICKTYNRYVAYEGFQTLSATQRVDAIMLSQLVPLIFPDDKFMLPLEKPTPPISTFLDLLPGSPLAVPPTCGSTKSTAPIDILNTLFSRFGNNNFLLHSHLTSYAHGIYPQASRLFNHSCYPNCATRYVIKRGEHVTMEIIALRDVAEGDEMTIPYVDPALPYDTRQDALRGNYGFTCTCSLCTTQKEIGVVPSPPEDPDELSRLERGLCEYTWPAKEPVVVPATPTPELLIKMPTSLRPVLHPDYLPELSERFSKASHEGQYEVALPSGRTLLALYMVLYPPNYPQIGIHALELAKTAWNAVVTREDPSLGNRVLPPGDIEKDARSYLNVAREILEVFGPEGDEGGPLEEIRVLNRHSFLSTTGLLRSPSSGSIMSVTSTYSQTPLASSSRGTTTTPLSTSQYSKVSGPSRTRVLRGHRTTLPEPLQPAVQTMHEFKRRSVAPRLRTRAGIVPLGPTFLVVMAVLFSLFFVGTISFAFIGSEEETPPFKTMLDAVARDTPGIVLVGDNVDVDIDEPSITVRWTIVGCGVDYVLPGSEGSHGSDGCGLPPMPLDIYADSELSASYDPANFPIVSSTGKRQSIQNLFQFDSDHVLDVHEARLYPFDTYHLTSTLRVVSRITNTTLPLQGTPTLTQTSSFIISPSDVAASLNISLMEPAASARELELTVKRPAEARMFALLLFAVNWMMAHATVAYVVLGWKSGASAEKMLKYLAFVVGTLLVIPQLRNAMPDAPGFDGVLIDSIGFFPQMIMSGLSLIAILATVARKELAVMSEDDTTLEEAPHKGPQEPLSSGLRRLRLAGSSSSIDFGNRHGAFSRNFHPPPSPIAE</sequence>
<dbReference type="CDD" id="cd20071">
    <property type="entry name" value="SET_SMYD"/>
    <property type="match status" value="1"/>
</dbReference>
<comment type="caution">
    <text evidence="4">The sequence shown here is derived from an EMBL/GenBank/DDBJ whole genome shotgun (WGS) entry which is preliminary data.</text>
</comment>
<feature type="compositionally biased region" description="Polar residues" evidence="1">
    <location>
        <begin position="429"/>
        <end position="457"/>
    </location>
</feature>
<feature type="transmembrane region" description="Helical" evidence="2">
    <location>
        <begin position="501"/>
        <end position="526"/>
    </location>
</feature>
<dbReference type="Pfam" id="PF00856">
    <property type="entry name" value="SET"/>
    <property type="match status" value="1"/>
</dbReference>
<evidence type="ECO:0000256" key="1">
    <source>
        <dbReference type="SAM" id="MobiDB-lite"/>
    </source>
</evidence>
<evidence type="ECO:0000313" key="4">
    <source>
        <dbReference type="EMBL" id="TCD70138.1"/>
    </source>
</evidence>